<dbReference type="EMBL" id="LFYR01000391">
    <property type="protein sequence ID" value="KMZ74173.1"/>
    <property type="molecule type" value="Genomic_DNA"/>
</dbReference>
<comment type="subcellular location">
    <subcellularLocation>
        <location evidence="1">Membrane</location>
        <topology evidence="1">Multi-pass membrane protein</topology>
    </subcellularLocation>
</comment>
<dbReference type="FunFam" id="1.20.1740.10:FF:000047">
    <property type="entry name" value="Amino acid transporter AVT1A"/>
    <property type="match status" value="1"/>
</dbReference>
<dbReference type="Pfam" id="PF01490">
    <property type="entry name" value="Aa_trans"/>
    <property type="match status" value="1"/>
</dbReference>
<keyword evidence="2" id="KW-0813">Transport</keyword>
<gene>
    <name evidence="11" type="ORF">ZOSMA_133G00220</name>
</gene>
<keyword evidence="6 9" id="KW-0472">Membrane</keyword>
<dbReference type="AlphaFoldDB" id="A0A0K9PYP9"/>
<feature type="transmembrane region" description="Helical" evidence="9">
    <location>
        <begin position="287"/>
        <end position="307"/>
    </location>
</feature>
<evidence type="ECO:0000256" key="9">
    <source>
        <dbReference type="SAM" id="Phobius"/>
    </source>
</evidence>
<dbReference type="Gene3D" id="1.20.1740.10">
    <property type="entry name" value="Amino acid/polyamine transporter I"/>
    <property type="match status" value="1"/>
</dbReference>
<evidence type="ECO:0000313" key="11">
    <source>
        <dbReference type="EMBL" id="KMZ74173.1"/>
    </source>
</evidence>
<comment type="similarity">
    <text evidence="7">Belongs to the amino acid/polyamine transporter 2 family. Amino acid/auxin permease (AAAP) (TC 2.A.18.5) subfamily.</text>
</comment>
<feature type="transmembrane region" description="Helical" evidence="9">
    <location>
        <begin position="433"/>
        <end position="457"/>
    </location>
</feature>
<evidence type="ECO:0000256" key="5">
    <source>
        <dbReference type="ARBA" id="ARBA00022989"/>
    </source>
</evidence>
<evidence type="ECO:0000256" key="2">
    <source>
        <dbReference type="ARBA" id="ARBA00022448"/>
    </source>
</evidence>
<organism evidence="11 12">
    <name type="scientific">Zostera marina</name>
    <name type="common">Eelgrass</name>
    <dbReference type="NCBI Taxonomy" id="29655"/>
    <lineage>
        <taxon>Eukaryota</taxon>
        <taxon>Viridiplantae</taxon>
        <taxon>Streptophyta</taxon>
        <taxon>Embryophyta</taxon>
        <taxon>Tracheophyta</taxon>
        <taxon>Spermatophyta</taxon>
        <taxon>Magnoliopsida</taxon>
        <taxon>Liliopsida</taxon>
        <taxon>Zosteraceae</taxon>
        <taxon>Zostera</taxon>
    </lineage>
</organism>
<evidence type="ECO:0000256" key="8">
    <source>
        <dbReference type="SAM" id="MobiDB-lite"/>
    </source>
</evidence>
<feature type="region of interest" description="Disordered" evidence="8">
    <location>
        <begin position="40"/>
        <end position="62"/>
    </location>
</feature>
<feature type="transmembrane region" description="Helical" evidence="9">
    <location>
        <begin position="389"/>
        <end position="413"/>
    </location>
</feature>
<keyword evidence="12" id="KW-1185">Reference proteome</keyword>
<feature type="compositionally biased region" description="Polar residues" evidence="8">
    <location>
        <begin position="146"/>
        <end position="156"/>
    </location>
</feature>
<dbReference type="GO" id="GO:0015171">
    <property type="term" value="F:amino acid transmembrane transporter activity"/>
    <property type="evidence" value="ECO:0000318"/>
    <property type="project" value="GO_Central"/>
</dbReference>
<dbReference type="GO" id="GO:0031090">
    <property type="term" value="C:organelle membrane"/>
    <property type="evidence" value="ECO:0007669"/>
    <property type="project" value="UniProtKB-ARBA"/>
</dbReference>
<reference evidence="12" key="1">
    <citation type="journal article" date="2016" name="Nature">
        <title>The genome of the seagrass Zostera marina reveals angiosperm adaptation to the sea.</title>
        <authorList>
            <person name="Olsen J.L."/>
            <person name="Rouze P."/>
            <person name="Verhelst B."/>
            <person name="Lin Y.-C."/>
            <person name="Bayer T."/>
            <person name="Collen J."/>
            <person name="Dattolo E."/>
            <person name="De Paoli E."/>
            <person name="Dittami S."/>
            <person name="Maumus F."/>
            <person name="Michel G."/>
            <person name="Kersting A."/>
            <person name="Lauritano C."/>
            <person name="Lohaus R."/>
            <person name="Toepel M."/>
            <person name="Tonon T."/>
            <person name="Vanneste K."/>
            <person name="Amirebrahimi M."/>
            <person name="Brakel J."/>
            <person name="Bostroem C."/>
            <person name="Chovatia M."/>
            <person name="Grimwood J."/>
            <person name="Jenkins J.W."/>
            <person name="Jueterbock A."/>
            <person name="Mraz A."/>
            <person name="Stam W.T."/>
            <person name="Tice H."/>
            <person name="Bornberg-Bauer E."/>
            <person name="Green P.J."/>
            <person name="Pearson G.A."/>
            <person name="Procaccini G."/>
            <person name="Duarte C.M."/>
            <person name="Schmutz J."/>
            <person name="Reusch T.B.H."/>
            <person name="Van de Peer Y."/>
        </authorList>
    </citation>
    <scope>NUCLEOTIDE SEQUENCE [LARGE SCALE GENOMIC DNA]</scope>
    <source>
        <strain evidence="12">cv. Finnish</strain>
    </source>
</reference>
<dbReference type="InterPro" id="IPR013057">
    <property type="entry name" value="AA_transpt_TM"/>
</dbReference>
<evidence type="ECO:0000256" key="6">
    <source>
        <dbReference type="ARBA" id="ARBA00023136"/>
    </source>
</evidence>
<feature type="compositionally biased region" description="Basic and acidic residues" evidence="8">
    <location>
        <begin position="43"/>
        <end position="52"/>
    </location>
</feature>
<evidence type="ECO:0000259" key="10">
    <source>
        <dbReference type="Pfam" id="PF01490"/>
    </source>
</evidence>
<feature type="transmembrane region" description="Helical" evidence="9">
    <location>
        <begin position="356"/>
        <end position="377"/>
    </location>
</feature>
<dbReference type="STRING" id="29655.A0A0K9PYP9"/>
<evidence type="ECO:0000256" key="7">
    <source>
        <dbReference type="ARBA" id="ARBA00049662"/>
    </source>
</evidence>
<feature type="transmembrane region" description="Helical" evidence="9">
    <location>
        <begin position="248"/>
        <end position="267"/>
    </location>
</feature>
<feature type="transmembrane region" description="Helical" evidence="9">
    <location>
        <begin position="499"/>
        <end position="518"/>
    </location>
</feature>
<dbReference type="GO" id="GO:0016020">
    <property type="term" value="C:membrane"/>
    <property type="evidence" value="ECO:0000318"/>
    <property type="project" value="GO_Central"/>
</dbReference>
<evidence type="ECO:0000256" key="4">
    <source>
        <dbReference type="ARBA" id="ARBA00022970"/>
    </source>
</evidence>
<evidence type="ECO:0000313" key="12">
    <source>
        <dbReference type="Proteomes" id="UP000036987"/>
    </source>
</evidence>
<protein>
    <submittedName>
        <fullName evidence="11">Amino acid transporter</fullName>
    </submittedName>
</protein>
<comment type="caution">
    <text evidence="11">The sequence shown here is derived from an EMBL/GenBank/DDBJ whole genome shotgun (WGS) entry which is preliminary data.</text>
</comment>
<name>A0A0K9PYP9_ZOSMR</name>
<keyword evidence="4" id="KW-0029">Amino-acid transport</keyword>
<feature type="region of interest" description="Disordered" evidence="8">
    <location>
        <begin position="132"/>
        <end position="156"/>
    </location>
</feature>
<evidence type="ECO:0000256" key="1">
    <source>
        <dbReference type="ARBA" id="ARBA00004141"/>
    </source>
</evidence>
<accession>A0A0K9PYP9</accession>
<keyword evidence="3 9" id="KW-0812">Transmembrane</keyword>
<dbReference type="PANTHER" id="PTHR22950:SF692">
    <property type="entry name" value="TRANSMEMBRANE AMINO ACID TRANSPORTER FAMILY PROTEIN"/>
    <property type="match status" value="1"/>
</dbReference>
<feature type="transmembrane region" description="Helical" evidence="9">
    <location>
        <begin position="469"/>
        <end position="493"/>
    </location>
</feature>
<dbReference type="GO" id="GO:0003333">
    <property type="term" value="P:amino acid transmembrane transport"/>
    <property type="evidence" value="ECO:0000318"/>
    <property type="project" value="GO_Central"/>
</dbReference>
<feature type="domain" description="Amino acid transporter transmembrane" evidence="10">
    <location>
        <begin position="172"/>
        <end position="550"/>
    </location>
</feature>
<dbReference type="PANTHER" id="PTHR22950">
    <property type="entry name" value="AMINO ACID TRANSPORTER"/>
    <property type="match status" value="1"/>
</dbReference>
<sequence length="561" mass="60668">MAHSLPERNLYIGDTDDEIEIDVEEEGGGDVYDSDLSETISNDSHDSVHDGSRPGSYTTSWPQSYRQSIDMYTSVTPKSIGFLGTSTLSRLSGSFLSSSFHDKRVPDHVRPFLQKTHSQEDQIQKHEIVAEEKRKSSHGGLFPPRGSSSEKTTTTVTHDYHGGSTTASGDCSYVQAALNGINVLTGVGILSTPYAIREGGWGGLVIMFMFAMIAWYTGILLRKCLDSSPGLQTYPDVGQAAFGTIGRFLVSVILYLELYACCVEYIILESDNLSSLFPGAELNILGLYINSKVVFAILTTLVVLPTTWLRDLSLLSYFSGCGVVASILVVLCLLWVGVVDKVGFHSAGSQLNLPTLPIAVGLYGYCYSGHAVFPNIYTSLKKPGQFPSVLFTCFAICTVLFAGAGVLGYSMFGESTESQFTLNLPHELLASKIAIWTTVVNPITKFALTLTPLALSLEELIPSSYAKSHIYAIIIRSILTVSALVVALSVPFFGLVMSFIGSFFTMIVSFILPCVCFLRIVKGGASRYEVLLCSCISVLGAICCGFGTFTSISTIIKSLIS</sequence>
<dbReference type="OMA" id="MKWTHIA"/>
<feature type="transmembrane region" description="Helical" evidence="9">
    <location>
        <begin position="314"/>
        <end position="336"/>
    </location>
</feature>
<feature type="transmembrane region" description="Helical" evidence="9">
    <location>
        <begin position="530"/>
        <end position="556"/>
    </location>
</feature>
<keyword evidence="5 9" id="KW-1133">Transmembrane helix</keyword>
<feature type="transmembrane region" description="Helical" evidence="9">
    <location>
        <begin position="201"/>
        <end position="221"/>
    </location>
</feature>
<dbReference type="OrthoDB" id="655540at2759"/>
<dbReference type="Proteomes" id="UP000036987">
    <property type="component" value="Unassembled WGS sequence"/>
</dbReference>
<evidence type="ECO:0000256" key="3">
    <source>
        <dbReference type="ARBA" id="ARBA00022692"/>
    </source>
</evidence>
<proteinExistence type="inferred from homology"/>